<evidence type="ECO:0000313" key="2">
    <source>
        <dbReference type="EMBL" id="OJJ26683.1"/>
    </source>
</evidence>
<dbReference type="Proteomes" id="UP000183940">
    <property type="component" value="Unassembled WGS sequence"/>
</dbReference>
<feature type="region of interest" description="Disordered" evidence="1">
    <location>
        <begin position="408"/>
        <end position="440"/>
    </location>
</feature>
<dbReference type="AlphaFoldDB" id="A0A1L9QVI9"/>
<feature type="compositionally biased region" description="Acidic residues" evidence="1">
    <location>
        <begin position="408"/>
        <end position="434"/>
    </location>
</feature>
<protein>
    <submittedName>
        <fullName evidence="2">Uncharacterized protein</fullName>
    </submittedName>
</protein>
<organism evidence="2 3">
    <name type="scientific">Roseofilum reptotaenium AO1-A</name>
    <dbReference type="NCBI Taxonomy" id="1925591"/>
    <lineage>
        <taxon>Bacteria</taxon>
        <taxon>Bacillati</taxon>
        <taxon>Cyanobacteriota</taxon>
        <taxon>Cyanophyceae</taxon>
        <taxon>Desertifilales</taxon>
        <taxon>Desertifilaceae</taxon>
        <taxon>Roseofilum</taxon>
    </lineage>
</organism>
<comment type="caution">
    <text evidence="2">The sequence shown here is derived from an EMBL/GenBank/DDBJ whole genome shotgun (WGS) entry which is preliminary data.</text>
</comment>
<reference evidence="2" key="1">
    <citation type="submission" date="2016-10" db="EMBL/GenBank/DDBJ databases">
        <title>CRISPR-Cas defence system in Roseofilum reptotaenium: evidence of a bacteriophage-cyanobacterium arms race in the coral black band disease.</title>
        <authorList>
            <person name="Buerger P."/>
            <person name="Wood-Charlson E.M."/>
            <person name="Weynberg K.D."/>
            <person name="Willis B."/>
            <person name="Van Oppen M.J."/>
        </authorList>
    </citation>
    <scope>NUCLEOTIDE SEQUENCE [LARGE SCALE GENOMIC DNA]</scope>
    <source>
        <strain evidence="2">AO1-A</strain>
    </source>
</reference>
<feature type="region of interest" description="Disordered" evidence="1">
    <location>
        <begin position="477"/>
        <end position="520"/>
    </location>
</feature>
<gene>
    <name evidence="2" type="ORF">BI308_04715</name>
</gene>
<keyword evidence="3" id="KW-1185">Reference proteome</keyword>
<proteinExistence type="predicted"/>
<dbReference type="STRING" id="1925591.BI308_04715"/>
<dbReference type="PROSITE" id="PS51257">
    <property type="entry name" value="PROKAR_LIPOPROTEIN"/>
    <property type="match status" value="1"/>
</dbReference>
<feature type="compositionally biased region" description="Acidic residues" evidence="1">
    <location>
        <begin position="504"/>
        <end position="517"/>
    </location>
</feature>
<sequence length="588" mass="65925">MSVLRQKIGKRMVSSLLGLMLVLGLSLGVVSCGDQGSLNLPNPTSGISNPLKREISPKIAEVSPPEAIQKLRPILETYQPQVTILNPQPEQTLQDTTFTLKLDVQDLPIYKDPNLALGPHLEVTLDNEPYTTLYDLSQPVRFSNLNLGTHTIRVFATTPWGESFKNEGAYAQTTFHIFTKTEDQIPNPDLPLLTYSNPIGTYGAEPILLDFYLTNAPLHVVAQENSEDNILDWRIRASVNGEEFILDRWEPLYLKGFDRGKNWVKLEILDELGNPVNNVFNTTARLVTYDPEATDTLSQLIRGEISAEVAQGIVDPNYIAPSTAAPETEVLEPQEEPIAAEEELPEPEVEEEVPETPEVEEEILEILEVEEDVQDTTEVEVLDISPVEEPIEQEISETVDVEEEILETPELEPIETVEPEEIIPESSGAEEEAEQVVSETPAWRKQLNLNQWRDRLKSKWNQLDVKSINPFGNKALEPEETLEITPESPVVEEVIESPFKPEPVEEEIETPEPEALEPEVIKEEIETPEVLEEEAQETIEFPDLVDSAPLKEPIESPPLETLNNPSEMEASEGLFNVSYSTNRINGAR</sequence>
<name>A0A1L9QVI9_9CYAN</name>
<feature type="compositionally biased region" description="Low complexity" evidence="1">
    <location>
        <begin position="483"/>
        <end position="498"/>
    </location>
</feature>
<evidence type="ECO:0000256" key="1">
    <source>
        <dbReference type="SAM" id="MobiDB-lite"/>
    </source>
</evidence>
<dbReference type="EMBL" id="MLAW01000005">
    <property type="protein sequence ID" value="OJJ26683.1"/>
    <property type="molecule type" value="Genomic_DNA"/>
</dbReference>
<accession>A0A1L9QVI9</accession>
<feature type="region of interest" description="Disordered" evidence="1">
    <location>
        <begin position="541"/>
        <end position="567"/>
    </location>
</feature>
<evidence type="ECO:0000313" key="3">
    <source>
        <dbReference type="Proteomes" id="UP000183940"/>
    </source>
</evidence>
<feature type="region of interest" description="Disordered" evidence="1">
    <location>
        <begin position="327"/>
        <end position="358"/>
    </location>
</feature>
<feature type="compositionally biased region" description="Acidic residues" evidence="1">
    <location>
        <begin position="329"/>
        <end position="358"/>
    </location>
</feature>